<evidence type="ECO:0000256" key="2">
    <source>
        <dbReference type="ARBA" id="ARBA00022448"/>
    </source>
</evidence>
<evidence type="ECO:0000256" key="1">
    <source>
        <dbReference type="ARBA" id="ARBA00004571"/>
    </source>
</evidence>
<keyword evidence="6 8" id="KW-0472">Membrane</keyword>
<sequence length="998" mass="108173">MLKNKILKRLNSLMFSAFVLAGALAYGQEKTISGTVVSSDDGMVIPGVNIVEKGTANGASTDFDGNYSINVSEGAVLIFSYIGFRTQEITVSSSNTINVTLEQDVSALDEVVVTGYGGVQRNEFVGATSVVKAAEIVQQPITTVEQGIRGRLAGVQVVQSSGAPGAGVSIRVRGLTSFAGGNEPLYVIDGIPLFNDDVRGLNGISSLNPNDIASIEVLKDASSTAIYGSRAANGVVQITTKGGTASDGIKVNYNAFASFQDVRKRFNLMTGDQFIAFATEYYNNSTELSEEERTTSLANLNAVGNVNTDWQDEVYRTGFHHSHNVSFTGGDNDNNYYVSANYMNQEGVIETTDFERIALRLNLQNKLSEKFRLNSRVSLSQSVNNGFLASDGTNTRNFGKSGIGSTLIAAPTVPVFDADGNFNSVAPYIFSDTDQENPAALLEALDRNRVNRAQAVLSLSYNITDNLTNVTRGSVDYVDRKSDFYSPRALSQLGSQVAQLETSQNLNTLIEDYLNYKNTFGKVGVDVLLGASGQFEERNSIFLAGTGFPSDALQNNAIQAAGTLAVPQTLTVDQSLVSFFGRVQLDYDKKYLISLNARRDGSSVFSENNQWANFAAIGGAWRISEEDFMKDGIFNNLKLRASTGSVGNQAIQPYQSLSLGSIILTGQGAGTGISVGLAPNLPNPNLTWETTVQTNFGIDAGIFNDKYRFSFDYYIKTTNDLLATVALPQSSGFTSIVDNVGKVENKGVELQIGADLFENEDWYFSVDAQYSRNKNEILETKDDQDIFSGGGNDASGSTAIVRPGESLFSFFAVKFLGLDDTGAPIYEDLDGNDVINGADRQVVGSPLPDFIYGFNTTLKYKKLTFLTNWQGVSGATVNNVALFRLTNPIPDANRVANLRDFYPTPRSDLFRIRSDRFIEDASYLRLANIRLGYDFDGAILGLDNINLYVSAQNILTITDYSGFDPEVNSFSGNDLRQGVDLAAYPASKTFTVGLNVRF</sequence>
<name>A0A5B7SN32_9FLAO</name>
<dbReference type="NCBIfam" id="TIGR04056">
    <property type="entry name" value="OMP_RagA_SusC"/>
    <property type="match status" value="1"/>
</dbReference>
<keyword evidence="13" id="KW-0675">Receptor</keyword>
<dbReference type="RefSeq" id="WP_138851894.1">
    <property type="nucleotide sequence ID" value="NZ_CP040710.1"/>
</dbReference>
<evidence type="ECO:0000259" key="12">
    <source>
        <dbReference type="Pfam" id="PF07715"/>
    </source>
</evidence>
<organism evidence="13 14">
    <name type="scientific">Aggregatimonas sangjinii</name>
    <dbReference type="NCBI Taxonomy" id="2583587"/>
    <lineage>
        <taxon>Bacteria</taxon>
        <taxon>Pseudomonadati</taxon>
        <taxon>Bacteroidota</taxon>
        <taxon>Flavobacteriia</taxon>
        <taxon>Flavobacteriales</taxon>
        <taxon>Flavobacteriaceae</taxon>
        <taxon>Aggregatimonas</taxon>
    </lineage>
</organism>
<keyword evidence="14" id="KW-1185">Reference proteome</keyword>
<feature type="domain" description="TonB-dependent receptor-like beta-barrel" evidence="11">
    <location>
        <begin position="418"/>
        <end position="954"/>
    </location>
</feature>
<proteinExistence type="inferred from homology"/>
<keyword evidence="10" id="KW-0732">Signal</keyword>
<keyword evidence="5 9" id="KW-0798">TonB box</keyword>
<comment type="similarity">
    <text evidence="8 9">Belongs to the TonB-dependent receptor family.</text>
</comment>
<evidence type="ECO:0000256" key="9">
    <source>
        <dbReference type="RuleBase" id="RU003357"/>
    </source>
</evidence>
<comment type="subcellular location">
    <subcellularLocation>
        <location evidence="1 8">Cell outer membrane</location>
        <topology evidence="1 8">Multi-pass membrane protein</topology>
    </subcellularLocation>
</comment>
<keyword evidence="7 8" id="KW-0998">Cell outer membrane</keyword>
<dbReference type="AlphaFoldDB" id="A0A5B7SN32"/>
<dbReference type="PROSITE" id="PS52016">
    <property type="entry name" value="TONB_DEPENDENT_REC_3"/>
    <property type="match status" value="1"/>
</dbReference>
<evidence type="ECO:0000256" key="10">
    <source>
        <dbReference type="SAM" id="SignalP"/>
    </source>
</evidence>
<evidence type="ECO:0000256" key="3">
    <source>
        <dbReference type="ARBA" id="ARBA00022452"/>
    </source>
</evidence>
<dbReference type="InterPro" id="IPR039426">
    <property type="entry name" value="TonB-dep_rcpt-like"/>
</dbReference>
<dbReference type="Pfam" id="PF00593">
    <property type="entry name" value="TonB_dep_Rec_b-barrel"/>
    <property type="match status" value="1"/>
</dbReference>
<accession>A0A5B7SN32</accession>
<dbReference type="Pfam" id="PF07715">
    <property type="entry name" value="Plug"/>
    <property type="match status" value="1"/>
</dbReference>
<feature type="signal peptide" evidence="10">
    <location>
        <begin position="1"/>
        <end position="21"/>
    </location>
</feature>
<dbReference type="InterPro" id="IPR008969">
    <property type="entry name" value="CarboxyPept-like_regulatory"/>
</dbReference>
<dbReference type="InterPro" id="IPR023997">
    <property type="entry name" value="TonB-dep_OMP_SusC/RagA_CS"/>
</dbReference>
<dbReference type="Pfam" id="PF13715">
    <property type="entry name" value="CarbopepD_reg_2"/>
    <property type="match status" value="1"/>
</dbReference>
<dbReference type="EMBL" id="CP040710">
    <property type="protein sequence ID" value="QCW99541.1"/>
    <property type="molecule type" value="Genomic_DNA"/>
</dbReference>
<reference evidence="13 14" key="1">
    <citation type="submission" date="2019-05" db="EMBL/GenBank/DDBJ databases">
        <title>Genome sequencing of F202Z8.</title>
        <authorList>
            <person name="Kwon Y.M."/>
        </authorList>
    </citation>
    <scope>NUCLEOTIDE SEQUENCE [LARGE SCALE GENOMIC DNA]</scope>
    <source>
        <strain evidence="13 14">F202Z8</strain>
    </source>
</reference>
<dbReference type="GO" id="GO:0009279">
    <property type="term" value="C:cell outer membrane"/>
    <property type="evidence" value="ECO:0007669"/>
    <property type="project" value="UniProtKB-SubCell"/>
</dbReference>
<dbReference type="InterPro" id="IPR012910">
    <property type="entry name" value="Plug_dom"/>
</dbReference>
<dbReference type="SUPFAM" id="SSF49464">
    <property type="entry name" value="Carboxypeptidase regulatory domain-like"/>
    <property type="match status" value="1"/>
</dbReference>
<dbReference type="Gene3D" id="2.170.130.10">
    <property type="entry name" value="TonB-dependent receptor, plug domain"/>
    <property type="match status" value="1"/>
</dbReference>
<evidence type="ECO:0000313" key="13">
    <source>
        <dbReference type="EMBL" id="QCW99541.1"/>
    </source>
</evidence>
<evidence type="ECO:0000256" key="4">
    <source>
        <dbReference type="ARBA" id="ARBA00022692"/>
    </source>
</evidence>
<evidence type="ECO:0000256" key="7">
    <source>
        <dbReference type="ARBA" id="ARBA00023237"/>
    </source>
</evidence>
<dbReference type="NCBIfam" id="TIGR04057">
    <property type="entry name" value="SusC_RagA_signa"/>
    <property type="match status" value="1"/>
</dbReference>
<evidence type="ECO:0000256" key="8">
    <source>
        <dbReference type="PROSITE-ProRule" id="PRU01360"/>
    </source>
</evidence>
<dbReference type="SUPFAM" id="SSF56935">
    <property type="entry name" value="Porins"/>
    <property type="match status" value="1"/>
</dbReference>
<feature type="chain" id="PRO_5022871279" evidence="10">
    <location>
        <begin position="22"/>
        <end position="998"/>
    </location>
</feature>
<dbReference type="OrthoDB" id="9768177at2"/>
<dbReference type="InterPro" id="IPR036942">
    <property type="entry name" value="Beta-barrel_TonB_sf"/>
</dbReference>
<dbReference type="KEGG" id="asag:FGM00_05235"/>
<feature type="domain" description="TonB-dependent receptor plug" evidence="12">
    <location>
        <begin position="124"/>
        <end position="235"/>
    </location>
</feature>
<dbReference type="InterPro" id="IPR037066">
    <property type="entry name" value="Plug_dom_sf"/>
</dbReference>
<evidence type="ECO:0000259" key="11">
    <source>
        <dbReference type="Pfam" id="PF00593"/>
    </source>
</evidence>
<gene>
    <name evidence="13" type="ORF">FGM00_05235</name>
</gene>
<evidence type="ECO:0000256" key="5">
    <source>
        <dbReference type="ARBA" id="ARBA00023077"/>
    </source>
</evidence>
<keyword evidence="2 8" id="KW-0813">Transport</keyword>
<dbReference type="Gene3D" id="2.40.170.20">
    <property type="entry name" value="TonB-dependent receptor, beta-barrel domain"/>
    <property type="match status" value="1"/>
</dbReference>
<evidence type="ECO:0000256" key="6">
    <source>
        <dbReference type="ARBA" id="ARBA00023136"/>
    </source>
</evidence>
<dbReference type="Gene3D" id="2.60.40.1120">
    <property type="entry name" value="Carboxypeptidase-like, regulatory domain"/>
    <property type="match status" value="1"/>
</dbReference>
<protein>
    <submittedName>
        <fullName evidence="13">TonB-dependent receptor</fullName>
    </submittedName>
</protein>
<dbReference type="Proteomes" id="UP000310017">
    <property type="component" value="Chromosome"/>
</dbReference>
<dbReference type="InterPro" id="IPR023996">
    <property type="entry name" value="TonB-dep_OMP_SusC/RagA"/>
</dbReference>
<dbReference type="InterPro" id="IPR000531">
    <property type="entry name" value="Beta-barrel_TonB"/>
</dbReference>
<keyword evidence="4 8" id="KW-0812">Transmembrane</keyword>
<keyword evidence="3 8" id="KW-1134">Transmembrane beta strand</keyword>
<evidence type="ECO:0000313" key="14">
    <source>
        <dbReference type="Proteomes" id="UP000310017"/>
    </source>
</evidence>